<gene>
    <name evidence="2" type="ORF">HU747_03070</name>
</gene>
<protein>
    <submittedName>
        <fullName evidence="2">PilN domain-containing protein</fullName>
    </submittedName>
</protein>
<dbReference type="RefSeq" id="WP_023378224.1">
    <property type="nucleotide sequence ID" value="NZ_JABWRR010000010.1"/>
</dbReference>
<dbReference type="InterPro" id="IPR007813">
    <property type="entry name" value="PilN"/>
</dbReference>
<dbReference type="EMBL" id="JABWRS010000002">
    <property type="protein sequence ID" value="MBC3474572.1"/>
    <property type="molecule type" value="Genomic_DNA"/>
</dbReference>
<keyword evidence="3" id="KW-1185">Reference proteome</keyword>
<evidence type="ECO:0000313" key="3">
    <source>
        <dbReference type="Proteomes" id="UP000628086"/>
    </source>
</evidence>
<accession>A0ABR6V243</accession>
<keyword evidence="1" id="KW-0175">Coiled coil</keyword>
<name>A0ABR6V243_9PSED</name>
<dbReference type="PANTHER" id="PTHR40278:SF1">
    <property type="entry name" value="DNA UTILIZATION PROTEIN HOFN"/>
    <property type="match status" value="1"/>
</dbReference>
<dbReference type="Pfam" id="PF05137">
    <property type="entry name" value="PilN"/>
    <property type="match status" value="1"/>
</dbReference>
<feature type="coiled-coil region" evidence="1">
    <location>
        <begin position="54"/>
        <end position="91"/>
    </location>
</feature>
<dbReference type="Proteomes" id="UP000628086">
    <property type="component" value="Unassembled WGS sequence"/>
</dbReference>
<dbReference type="PANTHER" id="PTHR40278">
    <property type="entry name" value="DNA UTILIZATION PROTEIN HOFN"/>
    <property type="match status" value="1"/>
</dbReference>
<organism evidence="2 3">
    <name type="scientific">Pseudomonas taiwanensis</name>
    <dbReference type="NCBI Taxonomy" id="470150"/>
    <lineage>
        <taxon>Bacteria</taxon>
        <taxon>Pseudomonadati</taxon>
        <taxon>Pseudomonadota</taxon>
        <taxon>Gammaproteobacteria</taxon>
        <taxon>Pseudomonadales</taxon>
        <taxon>Pseudomonadaceae</taxon>
        <taxon>Pseudomonas</taxon>
    </lineage>
</organism>
<proteinExistence type="predicted"/>
<dbReference type="InterPro" id="IPR052534">
    <property type="entry name" value="Extracell_DNA_Util/SecSys_Comp"/>
</dbReference>
<sequence length="178" mass="19758">MPRLNLLPWRERHRQAALKRFKVSLVASGALALCLVIALDQLARQRVQRQLALNQHKEAKLAELGERMQLLEESQAALASLREQLQALEGLRAEQGVLQAVFVDLERAIAQGVQLTELKLVDGRLRIVGLAGSGALLAQLLRDLERSSVLLDLQLHRVRSVPGGDEFLLVAQVRASWS</sequence>
<evidence type="ECO:0000256" key="1">
    <source>
        <dbReference type="SAM" id="Coils"/>
    </source>
</evidence>
<evidence type="ECO:0000313" key="2">
    <source>
        <dbReference type="EMBL" id="MBC3474572.1"/>
    </source>
</evidence>
<reference evidence="2 3" key="1">
    <citation type="journal article" date="2020" name="Microorganisms">
        <title>Reliable Identification of Environmental Pseudomonas Isolates Using the rpoD Gene.</title>
        <authorList>
            <consortium name="The Broad Institute Genome Sequencing Platform"/>
            <person name="Girard L."/>
            <person name="Lood C."/>
            <person name="Rokni-Zadeh H."/>
            <person name="van Noort V."/>
            <person name="Lavigne R."/>
            <person name="De Mot R."/>
        </authorList>
    </citation>
    <scope>NUCLEOTIDE SEQUENCE [LARGE SCALE GENOMIC DNA]</scope>
    <source>
        <strain evidence="2 3">RW7P2</strain>
    </source>
</reference>
<comment type="caution">
    <text evidence="2">The sequence shown here is derived from an EMBL/GenBank/DDBJ whole genome shotgun (WGS) entry which is preliminary data.</text>
</comment>